<name>A0AA48HEL1_9ALTE</name>
<sequence>MAGFKQHGKFEAQLVGRIIVFKGTGPWNLESMNAAADEFIALTTPLYNKPWGMVGDFYGQPVHVPEAAEKLVDIVKQEKLLGRVATGLVTVHCDVPAMAKQHLKTIYGQAGEPHQFFNSTDEAIAWVNEQISAASS</sequence>
<reference evidence="1" key="1">
    <citation type="submission" date="2023-01" db="EMBL/GenBank/DDBJ databases">
        <title>Complete genome sequence of Planctobacterium marinum strain Dej080120_11.</title>
        <authorList>
            <person name="Ueki S."/>
            <person name="Maruyama F."/>
        </authorList>
    </citation>
    <scope>NUCLEOTIDE SEQUENCE</scope>
    <source>
        <strain evidence="1">Dej080120_11</strain>
    </source>
</reference>
<dbReference type="RefSeq" id="WP_338291521.1">
    <property type="nucleotide sequence ID" value="NZ_AP027272.1"/>
</dbReference>
<evidence type="ECO:0000313" key="2">
    <source>
        <dbReference type="Proteomes" id="UP001333710"/>
    </source>
</evidence>
<dbReference type="KEGG" id="pmaw:MACH26_10640"/>
<dbReference type="EMBL" id="AP027272">
    <property type="protein sequence ID" value="BDX05543.1"/>
    <property type="molecule type" value="Genomic_DNA"/>
</dbReference>
<proteinExistence type="predicted"/>
<keyword evidence="2" id="KW-1185">Reference proteome</keyword>
<organism evidence="1 2">
    <name type="scientific">Planctobacterium marinum</name>
    <dbReference type="NCBI Taxonomy" id="1631968"/>
    <lineage>
        <taxon>Bacteria</taxon>
        <taxon>Pseudomonadati</taxon>
        <taxon>Pseudomonadota</taxon>
        <taxon>Gammaproteobacteria</taxon>
        <taxon>Alteromonadales</taxon>
        <taxon>Alteromonadaceae</taxon>
        <taxon>Planctobacterium</taxon>
    </lineage>
</organism>
<protein>
    <submittedName>
        <fullName evidence="1">Uncharacterized protein</fullName>
    </submittedName>
</protein>
<dbReference type="Proteomes" id="UP001333710">
    <property type="component" value="Chromosome"/>
</dbReference>
<accession>A0AA48HEL1</accession>
<evidence type="ECO:0000313" key="1">
    <source>
        <dbReference type="EMBL" id="BDX05543.1"/>
    </source>
</evidence>
<gene>
    <name evidence="1" type="ORF">MACH26_10640</name>
</gene>
<dbReference type="AlphaFoldDB" id="A0AA48HEL1"/>